<feature type="transmembrane region" description="Helical" evidence="1">
    <location>
        <begin position="128"/>
        <end position="147"/>
    </location>
</feature>
<evidence type="ECO:0000256" key="1">
    <source>
        <dbReference type="SAM" id="Phobius"/>
    </source>
</evidence>
<dbReference type="PRINTS" id="PR00625">
    <property type="entry name" value="JDOMAIN"/>
</dbReference>
<keyword evidence="1" id="KW-1133">Transmembrane helix</keyword>
<dbReference type="PANTHER" id="PTHR44873:SF1">
    <property type="entry name" value="DNAJ HOMOLOG SUBFAMILY C MEMBER 30, MITOCHONDRIAL"/>
    <property type="match status" value="1"/>
</dbReference>
<dbReference type="PROSITE" id="PS50076">
    <property type="entry name" value="DNAJ_2"/>
    <property type="match status" value="1"/>
</dbReference>
<feature type="non-terminal residue" evidence="3">
    <location>
        <position position="1"/>
    </location>
</feature>
<dbReference type="Pfam" id="PF00226">
    <property type="entry name" value="DnaJ"/>
    <property type="match status" value="1"/>
</dbReference>
<reference evidence="3" key="1">
    <citation type="submission" date="2019-05" db="EMBL/GenBank/DDBJ databases">
        <title>Annotation for the trematode Fasciolopsis buski.</title>
        <authorList>
            <person name="Choi Y.-J."/>
        </authorList>
    </citation>
    <scope>NUCLEOTIDE SEQUENCE</scope>
    <source>
        <strain evidence="3">HT</strain>
        <tissue evidence="3">Whole worm</tissue>
    </source>
</reference>
<keyword evidence="4" id="KW-1185">Reference proteome</keyword>
<comment type="caution">
    <text evidence="3">The sequence shown here is derived from an EMBL/GenBank/DDBJ whole genome shotgun (WGS) entry which is preliminary data.</text>
</comment>
<dbReference type="PROSITE" id="PS00636">
    <property type="entry name" value="DNAJ_1"/>
    <property type="match status" value="1"/>
</dbReference>
<dbReference type="InterPro" id="IPR001623">
    <property type="entry name" value="DnaJ_domain"/>
</dbReference>
<evidence type="ECO:0000259" key="2">
    <source>
        <dbReference type="PROSITE" id="PS50076"/>
    </source>
</evidence>
<accession>A0A8E0RYZ0</accession>
<dbReference type="Proteomes" id="UP000728185">
    <property type="component" value="Unassembled WGS sequence"/>
</dbReference>
<dbReference type="InterPro" id="IPR053025">
    <property type="entry name" value="Mito_ATP_Synthase-Asso"/>
</dbReference>
<dbReference type="EMBL" id="LUCM01005116">
    <property type="protein sequence ID" value="KAA0193320.1"/>
    <property type="molecule type" value="Genomic_DNA"/>
</dbReference>
<dbReference type="OrthoDB" id="376357at2759"/>
<dbReference type="SUPFAM" id="SSF46565">
    <property type="entry name" value="Chaperone J-domain"/>
    <property type="match status" value="1"/>
</dbReference>
<proteinExistence type="predicted"/>
<keyword evidence="1" id="KW-0812">Transmembrane</keyword>
<dbReference type="InterPro" id="IPR036869">
    <property type="entry name" value="J_dom_sf"/>
</dbReference>
<name>A0A8E0RYZ0_9TREM</name>
<dbReference type="PANTHER" id="PTHR44873">
    <property type="entry name" value="DNAJ HOMOLOG SUBFAMILY C MEMBER 30, MITOCHONDRIAL"/>
    <property type="match status" value="1"/>
</dbReference>
<dbReference type="AlphaFoldDB" id="A0A8E0RYZ0"/>
<dbReference type="Gene3D" id="1.10.287.110">
    <property type="entry name" value="DnaJ domain"/>
    <property type="match status" value="1"/>
</dbReference>
<organism evidence="3 4">
    <name type="scientific">Fasciolopsis buskii</name>
    <dbReference type="NCBI Taxonomy" id="27845"/>
    <lineage>
        <taxon>Eukaryota</taxon>
        <taxon>Metazoa</taxon>
        <taxon>Spiralia</taxon>
        <taxon>Lophotrochozoa</taxon>
        <taxon>Platyhelminthes</taxon>
        <taxon>Trematoda</taxon>
        <taxon>Digenea</taxon>
        <taxon>Plagiorchiida</taxon>
        <taxon>Echinostomata</taxon>
        <taxon>Echinostomatoidea</taxon>
        <taxon>Fasciolidae</taxon>
        <taxon>Fasciolopsis</taxon>
    </lineage>
</organism>
<dbReference type="CDD" id="cd06257">
    <property type="entry name" value="DnaJ"/>
    <property type="match status" value="1"/>
</dbReference>
<dbReference type="SMART" id="SM00271">
    <property type="entry name" value="DnaJ"/>
    <property type="match status" value="1"/>
</dbReference>
<dbReference type="InterPro" id="IPR018253">
    <property type="entry name" value="DnaJ_domain_CS"/>
</dbReference>
<evidence type="ECO:0000313" key="3">
    <source>
        <dbReference type="EMBL" id="KAA0193320.1"/>
    </source>
</evidence>
<sequence>VFGLKQDSTHQEIKEAFYRLSKLYHPDVTNDPDARVKFQELAKAYEILGNPQKRKDYDRGLVNPGGSTPEFAGAVDYGFSADAIHTNDNFSSFYVKHYNRALNDAWFRQCDPEIIKTALEYREDKRKLAFVIYGVVIYGLFIAYICIKISEEPIKLIATSKSE</sequence>
<gene>
    <name evidence="3" type="ORF">FBUS_05122</name>
</gene>
<protein>
    <submittedName>
        <fullName evidence="3">DnaJ subfamily A member 3 mitochondrial (Tumorous imaginal discs protein Tid56)</fullName>
    </submittedName>
</protein>
<evidence type="ECO:0000313" key="4">
    <source>
        <dbReference type="Proteomes" id="UP000728185"/>
    </source>
</evidence>
<keyword evidence="1" id="KW-0472">Membrane</keyword>
<feature type="domain" description="J" evidence="2">
    <location>
        <begin position="1"/>
        <end position="61"/>
    </location>
</feature>